<dbReference type="GO" id="GO:0016559">
    <property type="term" value="P:peroxisome fission"/>
    <property type="evidence" value="ECO:0007669"/>
    <property type="project" value="TreeGrafter"/>
</dbReference>
<dbReference type="GO" id="GO:0016020">
    <property type="term" value="C:membrane"/>
    <property type="evidence" value="ECO:0007669"/>
    <property type="project" value="TreeGrafter"/>
</dbReference>
<evidence type="ECO:0008006" key="7">
    <source>
        <dbReference type="Google" id="ProtNLM"/>
    </source>
</evidence>
<protein>
    <recommendedName>
        <fullName evidence="7">GED domain-containing protein</fullName>
    </recommendedName>
</protein>
<dbReference type="CDD" id="cd08771">
    <property type="entry name" value="DLP_1"/>
    <property type="match status" value="1"/>
</dbReference>
<evidence type="ECO:0000256" key="2">
    <source>
        <dbReference type="ARBA" id="ARBA00023134"/>
    </source>
</evidence>
<dbReference type="FunFam" id="3.40.50.300:FF:001425">
    <property type="entry name" value="Dynamin GTPase, putative"/>
    <property type="match status" value="1"/>
</dbReference>
<dbReference type="GO" id="GO:0005739">
    <property type="term" value="C:mitochondrion"/>
    <property type="evidence" value="ECO:0007669"/>
    <property type="project" value="TreeGrafter"/>
</dbReference>
<dbReference type="EMBL" id="AOKY01000321">
    <property type="protein sequence ID" value="KDB23067.1"/>
    <property type="molecule type" value="Genomic_DNA"/>
</dbReference>
<dbReference type="Pfam" id="PF01031">
    <property type="entry name" value="Dynamin_M"/>
    <property type="match status" value="1"/>
</dbReference>
<feature type="domain" description="Dynamin-type G" evidence="4">
    <location>
        <begin position="25"/>
        <end position="314"/>
    </location>
</feature>
<name>A0A059J6G1_TRIIM</name>
<dbReference type="OrthoDB" id="415706at2759"/>
<dbReference type="SMART" id="SM00053">
    <property type="entry name" value="DYNc"/>
    <property type="match status" value="1"/>
</dbReference>
<dbReference type="OMA" id="LPGNYNS"/>
<accession>A0A059J6G1</accession>
<dbReference type="PANTHER" id="PTHR11566">
    <property type="entry name" value="DYNAMIN"/>
    <property type="match status" value="1"/>
</dbReference>
<reference evidence="5 6" key="1">
    <citation type="submission" date="2014-02" db="EMBL/GenBank/DDBJ databases">
        <title>The Genome Sequence of Trichophyton interdigitale MR816.</title>
        <authorList>
            <consortium name="The Broad Institute Genomics Platform"/>
            <person name="Cuomo C.A."/>
            <person name="White T.C."/>
            <person name="Graser Y."/>
            <person name="Martinez-Rossi N."/>
            <person name="Heitman J."/>
            <person name="Young S.K."/>
            <person name="Zeng Q."/>
            <person name="Gargeya S."/>
            <person name="Abouelleil A."/>
            <person name="Alvarado L."/>
            <person name="Chapman S.B."/>
            <person name="Gainer-Dewar J."/>
            <person name="Goldberg J."/>
            <person name="Griggs A."/>
            <person name="Gujja S."/>
            <person name="Hansen M."/>
            <person name="Howarth C."/>
            <person name="Imamovic A."/>
            <person name="Larimer J."/>
            <person name="Martinez D."/>
            <person name="Murphy C."/>
            <person name="Pearson M.D."/>
            <person name="Persinoti G."/>
            <person name="Poon T."/>
            <person name="Priest M."/>
            <person name="Roberts A.D."/>
            <person name="Saif S."/>
            <person name="Shea T.D."/>
            <person name="Sykes S.N."/>
            <person name="Wortman J."/>
            <person name="Nusbaum C."/>
            <person name="Birren B."/>
        </authorList>
    </citation>
    <scope>NUCLEOTIDE SEQUENCE [LARGE SCALE GENOMIC DNA]</scope>
    <source>
        <strain evidence="5 6">MR816</strain>
    </source>
</reference>
<dbReference type="Gene3D" id="3.40.50.300">
    <property type="entry name" value="P-loop containing nucleotide triphosphate hydrolases"/>
    <property type="match status" value="1"/>
</dbReference>
<dbReference type="InterPro" id="IPR045063">
    <property type="entry name" value="Dynamin_N"/>
</dbReference>
<proteinExistence type="predicted"/>
<dbReference type="PANTHER" id="PTHR11566:SF21">
    <property type="entry name" value="DYNAMIN RELATED PROTEIN 1, ISOFORM A"/>
    <property type="match status" value="1"/>
</dbReference>
<gene>
    <name evidence="5" type="ORF">H109_05025</name>
</gene>
<dbReference type="GO" id="GO:0048312">
    <property type="term" value="P:intracellular distribution of mitochondria"/>
    <property type="evidence" value="ECO:0007669"/>
    <property type="project" value="TreeGrafter"/>
</dbReference>
<dbReference type="GO" id="GO:0000266">
    <property type="term" value="P:mitochondrial fission"/>
    <property type="evidence" value="ECO:0007669"/>
    <property type="project" value="TreeGrafter"/>
</dbReference>
<evidence type="ECO:0000313" key="6">
    <source>
        <dbReference type="Proteomes" id="UP000024533"/>
    </source>
</evidence>
<comment type="caution">
    <text evidence="5">The sequence shown here is derived from an EMBL/GenBank/DDBJ whole genome shotgun (WGS) entry which is preliminary data.</text>
</comment>
<evidence type="ECO:0000259" key="4">
    <source>
        <dbReference type="PROSITE" id="PS51718"/>
    </source>
</evidence>
<evidence type="ECO:0000256" key="1">
    <source>
        <dbReference type="ARBA" id="ARBA00022741"/>
    </source>
</evidence>
<feature type="domain" description="GED" evidence="3">
    <location>
        <begin position="614"/>
        <end position="699"/>
    </location>
</feature>
<dbReference type="PRINTS" id="PR00195">
    <property type="entry name" value="DYNAMIN"/>
</dbReference>
<dbReference type="InterPro" id="IPR020850">
    <property type="entry name" value="GED_dom"/>
</dbReference>
<dbReference type="GO" id="GO:0006897">
    <property type="term" value="P:endocytosis"/>
    <property type="evidence" value="ECO:0007669"/>
    <property type="project" value="TreeGrafter"/>
</dbReference>
<keyword evidence="2" id="KW-0342">GTP-binding</keyword>
<dbReference type="InterPro" id="IPR030381">
    <property type="entry name" value="G_DYNAMIN_dom"/>
</dbReference>
<dbReference type="GO" id="GO:0003924">
    <property type="term" value="F:GTPase activity"/>
    <property type="evidence" value="ECO:0007669"/>
    <property type="project" value="InterPro"/>
</dbReference>
<dbReference type="SUPFAM" id="SSF52540">
    <property type="entry name" value="P-loop containing nucleoside triphosphate hydrolases"/>
    <property type="match status" value="1"/>
</dbReference>
<keyword evidence="6" id="KW-1185">Reference proteome</keyword>
<dbReference type="InterPro" id="IPR022812">
    <property type="entry name" value="Dynamin"/>
</dbReference>
<dbReference type="InterPro" id="IPR027417">
    <property type="entry name" value="P-loop_NTPase"/>
</dbReference>
<dbReference type="STRING" id="1215338.A0A059J6G1"/>
<organism evidence="5 6">
    <name type="scientific">Trichophyton interdigitale (strain MR816)</name>
    <dbReference type="NCBI Taxonomy" id="1215338"/>
    <lineage>
        <taxon>Eukaryota</taxon>
        <taxon>Fungi</taxon>
        <taxon>Dikarya</taxon>
        <taxon>Ascomycota</taxon>
        <taxon>Pezizomycotina</taxon>
        <taxon>Eurotiomycetes</taxon>
        <taxon>Eurotiomycetidae</taxon>
        <taxon>Onygenales</taxon>
        <taxon>Arthrodermataceae</taxon>
        <taxon>Trichophyton</taxon>
    </lineage>
</organism>
<sequence length="699" mass="78533">MIESASIKSKLNLIDKARARGAGNHISLPQLVVCGDQSAGKSSVLEGITEIPFPRKDGLCTRFTTEIVLRHSSGAKTITATIIPHSSRDEATAIQLRAYKRQLHTYDELPEVIEAVGTLMGLRGFVDQKDAPPFSLDVLRIEVIGETGLHLTIVDLPGLVSGAEGDDRSVVESLVNSYLENPRTIILAVVPATSDVETQPIIRAARQFDNEGTRTVGIVTKVDLINDGTEERIVAVVKNQGPIKLKLGYYLLKNPSPKEIESGITAEERKRKELNWFQKPGWKSRYLSPNRVGIDALKSSLEVLLAQHIENELPKVCSEIAKLLDGAQKEVTELGEERPNTQAQRIFLSKLSMQFQGLVQAATGGTYQGIYSQFFNLKVNNVLVNRVRSRTHELNSTFARYMHTKGFKYDLKRQGKDSRRNEDDADTAFPLEWGNPEALPDGVDTWILMAYNNSRGLELSGTYGYSLLMELFHVQSSRWSTIAQGHTKRVHRLISTFVEQALCHVLIEDRARNELWRSMKASLQKNLAAALAELHSICEDEKMPPITYNHSYADNVEKARQKGTRNAIQAALKKAKGSLGSTWGQDYDEREHHRRQIEEALEEEVIFDMERRACEEAKTALDAYYKVAMKTFVDNVCRQVIERHLMSKLPTIFSPTSVLEMTDLEITRVAGEPADRAHRRNELMNMIQTLSESLEDLQN</sequence>
<dbReference type="PROSITE" id="PS51718">
    <property type="entry name" value="G_DYNAMIN_2"/>
    <property type="match status" value="1"/>
</dbReference>
<dbReference type="Gene3D" id="1.20.120.1240">
    <property type="entry name" value="Dynamin, middle domain"/>
    <property type="match status" value="1"/>
</dbReference>
<dbReference type="GO" id="GO:0008017">
    <property type="term" value="F:microtubule binding"/>
    <property type="evidence" value="ECO:0007669"/>
    <property type="project" value="TreeGrafter"/>
</dbReference>
<dbReference type="PROSITE" id="PS51388">
    <property type="entry name" value="GED"/>
    <property type="match status" value="1"/>
</dbReference>
<dbReference type="AlphaFoldDB" id="A0A059J6G1"/>
<dbReference type="Pfam" id="PF00350">
    <property type="entry name" value="Dynamin_N"/>
    <property type="match status" value="1"/>
</dbReference>
<dbReference type="GO" id="GO:0005874">
    <property type="term" value="C:microtubule"/>
    <property type="evidence" value="ECO:0007669"/>
    <property type="project" value="TreeGrafter"/>
</dbReference>
<evidence type="ECO:0000313" key="5">
    <source>
        <dbReference type="EMBL" id="KDB23067.1"/>
    </source>
</evidence>
<dbReference type="HOGENOM" id="CLU_008964_7_2_1"/>
<dbReference type="GO" id="GO:0005525">
    <property type="term" value="F:GTP binding"/>
    <property type="evidence" value="ECO:0007669"/>
    <property type="project" value="InterPro"/>
</dbReference>
<keyword evidence="1" id="KW-0547">Nucleotide-binding</keyword>
<evidence type="ECO:0000259" key="3">
    <source>
        <dbReference type="PROSITE" id="PS51388"/>
    </source>
</evidence>
<dbReference type="InterPro" id="IPR000375">
    <property type="entry name" value="Dynamin_stalk"/>
</dbReference>
<dbReference type="InterPro" id="IPR001401">
    <property type="entry name" value="Dynamin_GTPase"/>
</dbReference>
<dbReference type="Proteomes" id="UP000024533">
    <property type="component" value="Unassembled WGS sequence"/>
</dbReference>